<dbReference type="InterPro" id="IPR001254">
    <property type="entry name" value="Trypsin_dom"/>
</dbReference>
<dbReference type="EMBL" id="JAICCE010000017">
    <property type="protein sequence ID" value="KAG9266028.1"/>
    <property type="molecule type" value="Genomic_DNA"/>
</dbReference>
<accession>A0A8T2L268</accession>
<reference evidence="2 3" key="1">
    <citation type="submission" date="2021-07" db="EMBL/GenBank/DDBJ databases">
        <authorList>
            <person name="Imarazene B."/>
            <person name="Zahm M."/>
            <person name="Klopp C."/>
            <person name="Cabau C."/>
            <person name="Beille S."/>
            <person name="Jouanno E."/>
            <person name="Castinel A."/>
            <person name="Lluch J."/>
            <person name="Gil L."/>
            <person name="Kuchtly C."/>
            <person name="Lopez Roques C."/>
            <person name="Donnadieu C."/>
            <person name="Parrinello H."/>
            <person name="Journot L."/>
            <person name="Du K."/>
            <person name="Schartl M."/>
            <person name="Retaux S."/>
            <person name="Guiguen Y."/>
        </authorList>
    </citation>
    <scope>NUCLEOTIDE SEQUENCE [LARGE SCALE GENOMIC DNA]</scope>
    <source>
        <strain evidence="2">Pach_M1</strain>
        <tissue evidence="2">Testis</tissue>
    </source>
</reference>
<proteinExistence type="predicted"/>
<dbReference type="InterPro" id="IPR043504">
    <property type="entry name" value="Peptidase_S1_PA_chymotrypsin"/>
</dbReference>
<comment type="caution">
    <text evidence="2">The sequence shown here is derived from an EMBL/GenBank/DDBJ whole genome shotgun (WGS) entry which is preliminary data.</text>
</comment>
<organism evidence="2 3">
    <name type="scientific">Astyanax mexicanus</name>
    <name type="common">Blind cave fish</name>
    <name type="synonym">Astyanax fasciatus mexicanus</name>
    <dbReference type="NCBI Taxonomy" id="7994"/>
    <lineage>
        <taxon>Eukaryota</taxon>
        <taxon>Metazoa</taxon>
        <taxon>Chordata</taxon>
        <taxon>Craniata</taxon>
        <taxon>Vertebrata</taxon>
        <taxon>Euteleostomi</taxon>
        <taxon>Actinopterygii</taxon>
        <taxon>Neopterygii</taxon>
        <taxon>Teleostei</taxon>
        <taxon>Ostariophysi</taxon>
        <taxon>Characiformes</taxon>
        <taxon>Characoidei</taxon>
        <taxon>Acestrorhamphidae</taxon>
        <taxon>Acestrorhamphinae</taxon>
        <taxon>Astyanax</taxon>
    </lineage>
</organism>
<dbReference type="GO" id="GO:0006508">
    <property type="term" value="P:proteolysis"/>
    <property type="evidence" value="ECO:0007669"/>
    <property type="project" value="InterPro"/>
</dbReference>
<evidence type="ECO:0000259" key="1">
    <source>
        <dbReference type="Pfam" id="PF00089"/>
    </source>
</evidence>
<sequence length="142" mass="15620">MTLVFAHTCFSARSRAPYLLIKAFFTVASQFNSRSSGTVTLTTRVRSFARSGPAAGDLMCMEVNALIKTECPEASETGPNYKHIYCGKPDKEEMNVCKGDSGSGVLKKEQVKGMFNKKKIVDILYGVLISGHGECEDKFVFF</sequence>
<gene>
    <name evidence="2" type="ORF">AMEX_G20526</name>
</gene>
<dbReference type="Pfam" id="PF00089">
    <property type="entry name" value="Trypsin"/>
    <property type="match status" value="1"/>
</dbReference>
<dbReference type="Gene3D" id="2.40.10.10">
    <property type="entry name" value="Trypsin-like serine proteases"/>
    <property type="match status" value="1"/>
</dbReference>
<dbReference type="Proteomes" id="UP000752171">
    <property type="component" value="Unassembled WGS sequence"/>
</dbReference>
<feature type="domain" description="Peptidase S1" evidence="1">
    <location>
        <begin position="52"/>
        <end position="131"/>
    </location>
</feature>
<evidence type="ECO:0000313" key="3">
    <source>
        <dbReference type="Proteomes" id="UP000752171"/>
    </source>
</evidence>
<name>A0A8T2L268_ASTMX</name>
<protein>
    <submittedName>
        <fullName evidence="2">Trypsin II-P29-like</fullName>
    </submittedName>
</protein>
<dbReference type="GO" id="GO:0004252">
    <property type="term" value="F:serine-type endopeptidase activity"/>
    <property type="evidence" value="ECO:0007669"/>
    <property type="project" value="InterPro"/>
</dbReference>
<evidence type="ECO:0000313" key="2">
    <source>
        <dbReference type="EMBL" id="KAG9266028.1"/>
    </source>
</evidence>
<dbReference type="AlphaFoldDB" id="A0A8T2L268"/>